<feature type="chain" id="PRO_5041735751" evidence="8">
    <location>
        <begin position="32"/>
        <end position="708"/>
    </location>
</feature>
<evidence type="ECO:0000256" key="6">
    <source>
        <dbReference type="ARBA" id="ARBA00023136"/>
    </source>
</evidence>
<dbReference type="InterPro" id="IPR035671">
    <property type="entry name" value="DsbD_gamma"/>
</dbReference>
<feature type="transmembrane region" description="Helical" evidence="7">
    <location>
        <begin position="356"/>
        <end position="375"/>
    </location>
</feature>
<dbReference type="EMBL" id="CP136594">
    <property type="protein sequence ID" value="WOE75793.1"/>
    <property type="molecule type" value="Genomic_DNA"/>
</dbReference>
<feature type="transmembrane region" description="Helical" evidence="7">
    <location>
        <begin position="509"/>
        <end position="526"/>
    </location>
</feature>
<dbReference type="GO" id="GO:0045454">
    <property type="term" value="P:cell redox homeostasis"/>
    <property type="evidence" value="ECO:0007669"/>
    <property type="project" value="TreeGrafter"/>
</dbReference>
<dbReference type="Pfam" id="PF11412">
    <property type="entry name" value="DsbD_N"/>
    <property type="match status" value="1"/>
</dbReference>
<feature type="transmembrane region" description="Helical" evidence="7">
    <location>
        <begin position="563"/>
        <end position="584"/>
    </location>
</feature>
<dbReference type="RefSeq" id="WP_317082994.1">
    <property type="nucleotide sequence ID" value="NZ_CP136594.1"/>
</dbReference>
<dbReference type="CDD" id="cd02953">
    <property type="entry name" value="DsbDgamma"/>
    <property type="match status" value="1"/>
</dbReference>
<dbReference type="SUPFAM" id="SSF52833">
    <property type="entry name" value="Thioredoxin-like"/>
    <property type="match status" value="1"/>
</dbReference>
<dbReference type="InterPro" id="IPR036249">
    <property type="entry name" value="Thioredoxin-like_sf"/>
</dbReference>
<protein>
    <submittedName>
        <fullName evidence="10">Protein-disulfide reductase DsbD family protein</fullName>
    </submittedName>
</protein>
<keyword evidence="11" id="KW-1185">Reference proteome</keyword>
<dbReference type="GO" id="GO:0015035">
    <property type="term" value="F:protein-disulfide reductase activity"/>
    <property type="evidence" value="ECO:0007669"/>
    <property type="project" value="TreeGrafter"/>
</dbReference>
<evidence type="ECO:0000313" key="11">
    <source>
        <dbReference type="Proteomes" id="UP001302429"/>
    </source>
</evidence>
<dbReference type="Proteomes" id="UP001302429">
    <property type="component" value="Chromosome"/>
</dbReference>
<dbReference type="InterPro" id="IPR028250">
    <property type="entry name" value="DsbDN"/>
</dbReference>
<accession>A0AA97F887</accession>
<evidence type="ECO:0000256" key="1">
    <source>
        <dbReference type="ARBA" id="ARBA00004651"/>
    </source>
</evidence>
<name>A0AA97F887_9SPHN</name>
<proteinExistence type="predicted"/>
<dbReference type="InterPro" id="IPR003834">
    <property type="entry name" value="Cyt_c_assmbl_TM_dom"/>
</dbReference>
<reference evidence="10 11" key="1">
    <citation type="submission" date="2023-10" db="EMBL/GenBank/DDBJ databases">
        <title>Complete genome sequence of a Sphingomonadaceae bacterium.</title>
        <authorList>
            <person name="Yan C."/>
        </authorList>
    </citation>
    <scope>NUCLEOTIDE SEQUENCE [LARGE SCALE GENOMIC DNA]</scope>
    <source>
        <strain evidence="10 11">SCSIO 66989</strain>
    </source>
</reference>
<sequence>MLVTLSHTARYCMVMLLALLAALMLASPVKAQNAFGSGDTPNITAAFEVESEAPKPGETVTVALTMSPAPTWHGYWINPGDAGIPATLDWTLPEGVTVGELQYPVPDTLIIGGIMNYIYEEDYALLLPLTLDESIAPGTVLPLSVKAEWLACTDEICVPEQDELSFTITAGDGAVSDEAQARFDGWRAKLPAPLGSEASYAVSGETIRISIPFPADSAAEEPYFFPLTDGVIDYSAPQKAMRNGDTLVIETAARSTGGVPLEGVLRIGAHQGLSLTAKDAGEAAFGALGEGATAMGDGSGSTLAAGGATTFFLAFGGAIIGGLLLNIFPCVFPILSLKAISLAKAGGDEGEARSHALAYTAGIVLFCLALGGAMLALRAFGAEIGWGFQLQDPRIIFVLLILFTAIAFNLAGLFEVGNIAIGNDLAAKGGSKGAFWTGALAALVATPCSAPFMATAMGAAIALPPLAGLLIFVGLGLGLALPFLLLGFVPPLRKMLPRPGPWMDTFRRIMSVPMFFSVLALAWLLGQQTGNSGLIIGLAAALTFALFLWWVGRRQQNGAERSWLPAAPALATAAAAMLALPVAAGGVTKAAAESGSETLASEAFSETKLASLRAEGRPVFAYFTADWCITCKANEAAAVQREATADAFASANVAVLKGDWTRRDAEITRYLEEHGRSGVPLYVYYAPGGEAKILPQVLTVDTLTSLVS</sequence>
<feature type="transmembrane region" description="Helical" evidence="7">
    <location>
        <begin position="532"/>
        <end position="551"/>
    </location>
</feature>
<feature type="domain" description="Thioredoxin" evidence="9">
    <location>
        <begin position="569"/>
        <end position="708"/>
    </location>
</feature>
<dbReference type="PROSITE" id="PS51352">
    <property type="entry name" value="THIOREDOXIN_2"/>
    <property type="match status" value="1"/>
</dbReference>
<dbReference type="GO" id="GO:0017004">
    <property type="term" value="P:cytochrome complex assembly"/>
    <property type="evidence" value="ECO:0007669"/>
    <property type="project" value="UniProtKB-KW"/>
</dbReference>
<evidence type="ECO:0000256" key="8">
    <source>
        <dbReference type="SAM" id="SignalP"/>
    </source>
</evidence>
<keyword evidence="5 7" id="KW-1133">Transmembrane helix</keyword>
<dbReference type="Pfam" id="PF02683">
    <property type="entry name" value="DsbD_TM"/>
    <property type="match status" value="1"/>
</dbReference>
<evidence type="ECO:0000256" key="7">
    <source>
        <dbReference type="SAM" id="Phobius"/>
    </source>
</evidence>
<evidence type="ECO:0000256" key="2">
    <source>
        <dbReference type="ARBA" id="ARBA00022475"/>
    </source>
</evidence>
<dbReference type="GO" id="GO:0005886">
    <property type="term" value="C:plasma membrane"/>
    <property type="evidence" value="ECO:0007669"/>
    <property type="project" value="UniProtKB-SubCell"/>
</dbReference>
<keyword evidence="8" id="KW-0732">Signal</keyword>
<dbReference type="Pfam" id="PF13899">
    <property type="entry name" value="Thioredoxin_7"/>
    <property type="match status" value="1"/>
</dbReference>
<dbReference type="Gene3D" id="3.40.30.10">
    <property type="entry name" value="Glutaredoxin"/>
    <property type="match status" value="1"/>
</dbReference>
<evidence type="ECO:0000259" key="9">
    <source>
        <dbReference type="PROSITE" id="PS51352"/>
    </source>
</evidence>
<feature type="transmembrane region" description="Helical" evidence="7">
    <location>
        <begin position="433"/>
        <end position="454"/>
    </location>
</feature>
<evidence type="ECO:0000256" key="4">
    <source>
        <dbReference type="ARBA" id="ARBA00022748"/>
    </source>
</evidence>
<feature type="transmembrane region" description="Helical" evidence="7">
    <location>
        <begin position="466"/>
        <end position="489"/>
    </location>
</feature>
<feature type="signal peptide" evidence="8">
    <location>
        <begin position="1"/>
        <end position="31"/>
    </location>
</feature>
<keyword evidence="2" id="KW-1003">Cell membrane</keyword>
<dbReference type="InterPro" id="IPR013766">
    <property type="entry name" value="Thioredoxin_domain"/>
</dbReference>
<dbReference type="AlphaFoldDB" id="A0AA97F887"/>
<keyword evidence="6 7" id="KW-0472">Membrane</keyword>
<evidence type="ECO:0000313" key="10">
    <source>
        <dbReference type="EMBL" id="WOE75793.1"/>
    </source>
</evidence>
<evidence type="ECO:0000256" key="3">
    <source>
        <dbReference type="ARBA" id="ARBA00022692"/>
    </source>
</evidence>
<keyword evidence="4" id="KW-0201">Cytochrome c-type biogenesis</keyword>
<feature type="transmembrane region" description="Helical" evidence="7">
    <location>
        <begin position="311"/>
        <end position="335"/>
    </location>
</feature>
<comment type="subcellular location">
    <subcellularLocation>
        <location evidence="1">Cell membrane</location>
        <topology evidence="1">Multi-pass membrane protein</topology>
    </subcellularLocation>
</comment>
<keyword evidence="3 7" id="KW-0812">Transmembrane</keyword>
<dbReference type="PANTHER" id="PTHR32234">
    <property type="entry name" value="THIOL:DISULFIDE INTERCHANGE PROTEIN DSBD"/>
    <property type="match status" value="1"/>
</dbReference>
<gene>
    <name evidence="10" type="ORF">RB602_03505</name>
</gene>
<feature type="transmembrane region" description="Helical" evidence="7">
    <location>
        <begin position="395"/>
        <end position="421"/>
    </location>
</feature>
<evidence type="ECO:0000256" key="5">
    <source>
        <dbReference type="ARBA" id="ARBA00022989"/>
    </source>
</evidence>
<dbReference type="KEGG" id="acoa:RB602_03505"/>
<dbReference type="PANTHER" id="PTHR32234:SF3">
    <property type="entry name" value="SUPPRESSION OF COPPER SENSITIVITY PROTEIN"/>
    <property type="match status" value="1"/>
</dbReference>
<organism evidence="10 11">
    <name type="scientific">Alterisphingorhabdus coralli</name>
    <dbReference type="NCBI Taxonomy" id="3071408"/>
    <lineage>
        <taxon>Bacteria</taxon>
        <taxon>Pseudomonadati</taxon>
        <taxon>Pseudomonadota</taxon>
        <taxon>Alphaproteobacteria</taxon>
        <taxon>Sphingomonadales</taxon>
        <taxon>Sphingomonadaceae</taxon>
        <taxon>Alterisphingorhabdus (ex Yan et al. 2024)</taxon>
    </lineage>
</organism>